<dbReference type="EMBL" id="JBEDUW010000001">
    <property type="protein sequence ID" value="KAK9947681.1"/>
    <property type="molecule type" value="Genomic_DNA"/>
</dbReference>
<dbReference type="Proteomes" id="UP001457282">
    <property type="component" value="Unassembled WGS sequence"/>
</dbReference>
<evidence type="ECO:0000313" key="3">
    <source>
        <dbReference type="Proteomes" id="UP001457282"/>
    </source>
</evidence>
<comment type="caution">
    <text evidence="2">The sequence shown here is derived from an EMBL/GenBank/DDBJ whole genome shotgun (WGS) entry which is preliminary data.</text>
</comment>
<proteinExistence type="predicted"/>
<evidence type="ECO:0000313" key="2">
    <source>
        <dbReference type="EMBL" id="KAK9947681.1"/>
    </source>
</evidence>
<evidence type="ECO:0000256" key="1">
    <source>
        <dbReference type="SAM" id="MobiDB-lite"/>
    </source>
</evidence>
<feature type="region of interest" description="Disordered" evidence="1">
    <location>
        <begin position="1"/>
        <end position="20"/>
    </location>
</feature>
<sequence length="88" mass="10215">MREGLSYRRKREPKPSSFLSPKCPYQYGSSHSFPANFSASARILSKSQSTWPNTKKVSLDEWTWLASNPTSEWLLEFREDQTVWPCAL</sequence>
<reference evidence="2 3" key="1">
    <citation type="journal article" date="2023" name="G3 (Bethesda)">
        <title>A chromosome-length genome assembly and annotation of blackberry (Rubus argutus, cv. 'Hillquist').</title>
        <authorList>
            <person name="Bruna T."/>
            <person name="Aryal R."/>
            <person name="Dudchenko O."/>
            <person name="Sargent D.J."/>
            <person name="Mead D."/>
            <person name="Buti M."/>
            <person name="Cavallini A."/>
            <person name="Hytonen T."/>
            <person name="Andres J."/>
            <person name="Pham M."/>
            <person name="Weisz D."/>
            <person name="Mascagni F."/>
            <person name="Usai G."/>
            <person name="Natali L."/>
            <person name="Bassil N."/>
            <person name="Fernandez G.E."/>
            <person name="Lomsadze A."/>
            <person name="Armour M."/>
            <person name="Olukolu B."/>
            <person name="Poorten T."/>
            <person name="Britton C."/>
            <person name="Davik J."/>
            <person name="Ashrafi H."/>
            <person name="Aiden E.L."/>
            <person name="Borodovsky M."/>
            <person name="Worthington M."/>
        </authorList>
    </citation>
    <scope>NUCLEOTIDE SEQUENCE [LARGE SCALE GENOMIC DNA]</scope>
    <source>
        <strain evidence="2">PI 553951</strain>
    </source>
</reference>
<gene>
    <name evidence="2" type="ORF">M0R45_003294</name>
</gene>
<protein>
    <submittedName>
        <fullName evidence="2">Uncharacterized protein</fullName>
    </submittedName>
</protein>
<dbReference type="AlphaFoldDB" id="A0AAW1YHG9"/>
<keyword evidence="3" id="KW-1185">Reference proteome</keyword>
<name>A0AAW1YHG9_RUBAR</name>
<accession>A0AAW1YHG9</accession>
<organism evidence="2 3">
    <name type="scientific">Rubus argutus</name>
    <name type="common">Southern blackberry</name>
    <dbReference type="NCBI Taxonomy" id="59490"/>
    <lineage>
        <taxon>Eukaryota</taxon>
        <taxon>Viridiplantae</taxon>
        <taxon>Streptophyta</taxon>
        <taxon>Embryophyta</taxon>
        <taxon>Tracheophyta</taxon>
        <taxon>Spermatophyta</taxon>
        <taxon>Magnoliopsida</taxon>
        <taxon>eudicotyledons</taxon>
        <taxon>Gunneridae</taxon>
        <taxon>Pentapetalae</taxon>
        <taxon>rosids</taxon>
        <taxon>fabids</taxon>
        <taxon>Rosales</taxon>
        <taxon>Rosaceae</taxon>
        <taxon>Rosoideae</taxon>
        <taxon>Rosoideae incertae sedis</taxon>
        <taxon>Rubus</taxon>
    </lineage>
</organism>